<evidence type="ECO:0000313" key="3">
    <source>
        <dbReference type="Proteomes" id="UP000192813"/>
    </source>
</evidence>
<accession>A0A2J9PM97</accession>
<dbReference type="InterPro" id="IPR009214">
    <property type="entry name" value="DUF1129"/>
</dbReference>
<reference evidence="3" key="1">
    <citation type="submission" date="2017-12" db="EMBL/GenBank/DDBJ databases">
        <title>FDA dAtabase for Regulatory Grade micrObial Sequences (FDA-ARGOS): Supporting development and validation of Infectious Disease Dx tests.</title>
        <authorList>
            <person name="Hoffmann M."/>
            <person name="Allard M."/>
            <person name="Evans P."/>
            <person name="Brown E."/>
            <person name="Tallon L."/>
            <person name="Sadzewicz L."/>
            <person name="Sengamalay N."/>
            <person name="Ott S."/>
            <person name="Godinez A."/>
            <person name="Nagaraj S."/>
            <person name="Vavikolanu K."/>
            <person name="Aluvathingal J."/>
            <person name="Nadendla S."/>
            <person name="Sichtig H."/>
        </authorList>
    </citation>
    <scope>NUCLEOTIDE SEQUENCE [LARGE SCALE GENOMIC DNA]</scope>
    <source>
        <strain evidence="3">FDAARGOS_249</strain>
    </source>
</reference>
<gene>
    <name evidence="2" type="ORF">A6J77_004165</name>
</gene>
<dbReference type="AlphaFoldDB" id="A0A2J9PM97"/>
<evidence type="ECO:0000313" key="2">
    <source>
        <dbReference type="EMBL" id="PNL91469.1"/>
    </source>
</evidence>
<organism evidence="2 3">
    <name type="scientific">Aerococcus viridans</name>
    <dbReference type="NCBI Taxonomy" id="1377"/>
    <lineage>
        <taxon>Bacteria</taxon>
        <taxon>Bacillati</taxon>
        <taxon>Bacillota</taxon>
        <taxon>Bacilli</taxon>
        <taxon>Lactobacillales</taxon>
        <taxon>Aerococcaceae</taxon>
        <taxon>Aerococcus</taxon>
    </lineage>
</organism>
<dbReference type="EMBL" id="NBTM02000001">
    <property type="protein sequence ID" value="PNL91469.1"/>
    <property type="molecule type" value="Genomic_DNA"/>
</dbReference>
<feature type="transmembrane region" description="Helical" evidence="1">
    <location>
        <begin position="190"/>
        <end position="214"/>
    </location>
</feature>
<dbReference type="Proteomes" id="UP000192813">
    <property type="component" value="Unassembled WGS sequence"/>
</dbReference>
<protein>
    <submittedName>
        <fullName evidence="2">DUF1129 domain-containing protein</fullName>
    </submittedName>
</protein>
<feature type="transmembrane region" description="Helical" evidence="1">
    <location>
        <begin position="220"/>
        <end position="237"/>
    </location>
</feature>
<dbReference type="PIRSF" id="PIRSF033111">
    <property type="entry name" value="UCP033111"/>
    <property type="match status" value="1"/>
</dbReference>
<evidence type="ECO:0000256" key="1">
    <source>
        <dbReference type="SAM" id="Phobius"/>
    </source>
</evidence>
<feature type="transmembrane region" description="Helical" evidence="1">
    <location>
        <begin position="119"/>
        <end position="141"/>
    </location>
</feature>
<sequence length="248" mass="27533">MALGNEKKSRAEIQAEREAAEKVARQRIKDEREGLYADLTKRNQEFMIKFMNEINALGYDGDIDLKENQMLHTLIEEQDKGVTAKQLYGTPTTYAQELHQNPNDGNGAIQAGDSPFWHYWVEGGLLIGGVFAGISGLTLLIGSENASSSPAGLFTLILNFIVGGLAMAVLTTNQPDMSKPKKERGTMRYILISVAVLLAWILLISLTEFLPVGINPELPLFAYLALAVLGLAGRWWFKREFKVQNTLF</sequence>
<dbReference type="Pfam" id="PF06570">
    <property type="entry name" value="DUF1129"/>
    <property type="match status" value="1"/>
</dbReference>
<keyword evidence="1" id="KW-0812">Transmembrane</keyword>
<proteinExistence type="predicted"/>
<name>A0A2J9PM97_9LACT</name>
<feature type="transmembrane region" description="Helical" evidence="1">
    <location>
        <begin position="153"/>
        <end position="170"/>
    </location>
</feature>
<keyword evidence="1" id="KW-0472">Membrane</keyword>
<dbReference type="RefSeq" id="WP_083068458.1">
    <property type="nucleotide sequence ID" value="NZ_NBTM02000001.1"/>
</dbReference>
<keyword evidence="1" id="KW-1133">Transmembrane helix</keyword>
<comment type="caution">
    <text evidence="2">The sequence shown here is derived from an EMBL/GenBank/DDBJ whole genome shotgun (WGS) entry which is preliminary data.</text>
</comment>